<dbReference type="Gene3D" id="3.40.50.300">
    <property type="entry name" value="P-loop containing nucleotide triphosphate hydrolases"/>
    <property type="match status" value="1"/>
</dbReference>
<dbReference type="SUPFAM" id="SSF52540">
    <property type="entry name" value="P-loop containing nucleoside triphosphate hydrolases"/>
    <property type="match status" value="1"/>
</dbReference>
<evidence type="ECO:0000256" key="3">
    <source>
        <dbReference type="ARBA" id="ARBA00022692"/>
    </source>
</evidence>
<dbReference type="InterPro" id="IPR003439">
    <property type="entry name" value="ABC_transporter-like_ATP-bd"/>
</dbReference>
<feature type="domain" description="ABC transporter" evidence="9">
    <location>
        <begin position="265"/>
        <end position="507"/>
    </location>
</feature>
<dbReference type="OrthoDB" id="9774448at2"/>
<keyword evidence="2 8" id="KW-0813">Transport</keyword>
<keyword evidence="6 8" id="KW-1133">Transmembrane helix</keyword>
<dbReference type="InterPro" id="IPR050093">
    <property type="entry name" value="ABC_SmlMolc_Importer"/>
</dbReference>
<dbReference type="EMBL" id="VIVQ01000002">
    <property type="protein sequence ID" value="TWE10417.1"/>
    <property type="molecule type" value="Genomic_DNA"/>
</dbReference>
<dbReference type="Gene3D" id="1.10.3720.10">
    <property type="entry name" value="MetI-like"/>
    <property type="match status" value="1"/>
</dbReference>
<feature type="transmembrane region" description="Helical" evidence="8">
    <location>
        <begin position="65"/>
        <end position="87"/>
    </location>
</feature>
<feature type="transmembrane region" description="Helical" evidence="8">
    <location>
        <begin position="203"/>
        <end position="221"/>
    </location>
</feature>
<evidence type="ECO:0000256" key="1">
    <source>
        <dbReference type="ARBA" id="ARBA00004141"/>
    </source>
</evidence>
<evidence type="ECO:0000259" key="9">
    <source>
        <dbReference type="PROSITE" id="PS50893"/>
    </source>
</evidence>
<dbReference type="InterPro" id="IPR013611">
    <property type="entry name" value="Transp-assoc_OB_typ2"/>
</dbReference>
<comment type="subcellular location">
    <subcellularLocation>
        <location evidence="8">Cell membrane</location>
        <topology evidence="8">Multi-pass membrane protein</topology>
    </subcellularLocation>
    <subcellularLocation>
        <location evidence="1">Membrane</location>
        <topology evidence="1">Multi-pass membrane protein</topology>
    </subcellularLocation>
</comment>
<dbReference type="InterPro" id="IPR027417">
    <property type="entry name" value="P-loop_NTPase"/>
</dbReference>
<evidence type="ECO:0000256" key="4">
    <source>
        <dbReference type="ARBA" id="ARBA00022741"/>
    </source>
</evidence>
<dbReference type="GO" id="GO:0022857">
    <property type="term" value="F:transmembrane transporter activity"/>
    <property type="evidence" value="ECO:0007669"/>
    <property type="project" value="InterPro"/>
</dbReference>
<dbReference type="PANTHER" id="PTHR42781:SF4">
    <property type="entry name" value="SPERMIDINE_PUTRESCINE IMPORT ATP-BINDING PROTEIN POTA"/>
    <property type="match status" value="1"/>
</dbReference>
<evidence type="ECO:0000256" key="6">
    <source>
        <dbReference type="ARBA" id="ARBA00022989"/>
    </source>
</evidence>
<reference evidence="11 12" key="1">
    <citation type="submission" date="2019-06" db="EMBL/GenBank/DDBJ databases">
        <title>Sequencing the genomes of 1000 actinobacteria strains.</title>
        <authorList>
            <person name="Klenk H.-P."/>
        </authorList>
    </citation>
    <scope>NUCLEOTIDE SEQUENCE [LARGE SCALE GENOMIC DNA]</scope>
    <source>
        <strain evidence="11 12">DSM 19560</strain>
    </source>
</reference>
<evidence type="ECO:0000313" key="12">
    <source>
        <dbReference type="Proteomes" id="UP000318297"/>
    </source>
</evidence>
<dbReference type="PANTHER" id="PTHR42781">
    <property type="entry name" value="SPERMIDINE/PUTRESCINE IMPORT ATP-BINDING PROTEIN POTA"/>
    <property type="match status" value="1"/>
</dbReference>
<keyword evidence="5" id="KW-0067">ATP-binding</keyword>
<organism evidence="11 12">
    <name type="scientific">Rudaeicoccus suwonensis</name>
    <dbReference type="NCBI Taxonomy" id="657409"/>
    <lineage>
        <taxon>Bacteria</taxon>
        <taxon>Bacillati</taxon>
        <taxon>Actinomycetota</taxon>
        <taxon>Actinomycetes</taxon>
        <taxon>Micrococcales</taxon>
        <taxon>Dermacoccaceae</taxon>
        <taxon>Rudaeicoccus</taxon>
    </lineage>
</organism>
<dbReference type="Proteomes" id="UP000318297">
    <property type="component" value="Unassembled WGS sequence"/>
</dbReference>
<feature type="transmembrane region" description="Helical" evidence="8">
    <location>
        <begin position="21"/>
        <end position="45"/>
    </location>
</feature>
<dbReference type="GO" id="GO:0005524">
    <property type="term" value="F:ATP binding"/>
    <property type="evidence" value="ECO:0007669"/>
    <property type="project" value="UniProtKB-KW"/>
</dbReference>
<keyword evidence="12" id="KW-1185">Reference proteome</keyword>
<proteinExistence type="inferred from homology"/>
<feature type="transmembrane region" description="Helical" evidence="8">
    <location>
        <begin position="139"/>
        <end position="157"/>
    </location>
</feature>
<evidence type="ECO:0000256" key="5">
    <source>
        <dbReference type="ARBA" id="ARBA00022840"/>
    </source>
</evidence>
<dbReference type="Pfam" id="PF08402">
    <property type="entry name" value="TOBE_2"/>
    <property type="match status" value="1"/>
</dbReference>
<evidence type="ECO:0000256" key="7">
    <source>
        <dbReference type="ARBA" id="ARBA00023136"/>
    </source>
</evidence>
<dbReference type="SUPFAM" id="SSF161098">
    <property type="entry name" value="MetI-like"/>
    <property type="match status" value="1"/>
</dbReference>
<dbReference type="InterPro" id="IPR000515">
    <property type="entry name" value="MetI-like"/>
</dbReference>
<dbReference type="GO" id="GO:0043190">
    <property type="term" value="C:ATP-binding cassette (ABC) transporter complex"/>
    <property type="evidence" value="ECO:0007669"/>
    <property type="project" value="InterPro"/>
</dbReference>
<keyword evidence="4" id="KW-0547">Nucleotide-binding</keyword>
<dbReference type="InterPro" id="IPR035906">
    <property type="entry name" value="MetI-like_sf"/>
</dbReference>
<evidence type="ECO:0000313" key="11">
    <source>
        <dbReference type="EMBL" id="TWE10417.1"/>
    </source>
</evidence>
<dbReference type="SUPFAM" id="SSF50331">
    <property type="entry name" value="MOP-like"/>
    <property type="match status" value="1"/>
</dbReference>
<protein>
    <submittedName>
        <fullName evidence="11">Molybdate transport system permease protein</fullName>
    </submittedName>
</protein>
<dbReference type="Pfam" id="PF00528">
    <property type="entry name" value="BPD_transp_1"/>
    <property type="match status" value="1"/>
</dbReference>
<evidence type="ECO:0000256" key="8">
    <source>
        <dbReference type="RuleBase" id="RU363032"/>
    </source>
</evidence>
<dbReference type="InterPro" id="IPR003593">
    <property type="entry name" value="AAA+_ATPase"/>
</dbReference>
<evidence type="ECO:0000256" key="2">
    <source>
        <dbReference type="ARBA" id="ARBA00022448"/>
    </source>
</evidence>
<dbReference type="PROSITE" id="PS50893">
    <property type="entry name" value="ABC_TRANSPORTER_2"/>
    <property type="match status" value="1"/>
</dbReference>
<comment type="similarity">
    <text evidence="8">Belongs to the binding-protein-dependent transport system permease family.</text>
</comment>
<dbReference type="PROSITE" id="PS50928">
    <property type="entry name" value="ABC_TM1"/>
    <property type="match status" value="1"/>
</dbReference>
<dbReference type="GO" id="GO:0016887">
    <property type="term" value="F:ATP hydrolysis activity"/>
    <property type="evidence" value="ECO:0007669"/>
    <property type="project" value="InterPro"/>
</dbReference>
<accession>A0A561E473</accession>
<comment type="caution">
    <text evidence="11">The sequence shown here is derived from an EMBL/GenBank/DDBJ whole genome shotgun (WGS) entry which is preliminary data.</text>
</comment>
<dbReference type="CDD" id="cd06261">
    <property type="entry name" value="TM_PBP2"/>
    <property type="match status" value="1"/>
</dbReference>
<gene>
    <name evidence="11" type="ORF">BKA23_2778</name>
</gene>
<dbReference type="AlphaFoldDB" id="A0A561E473"/>
<evidence type="ECO:0000259" key="10">
    <source>
        <dbReference type="PROSITE" id="PS50928"/>
    </source>
</evidence>
<dbReference type="PROSITE" id="PS00211">
    <property type="entry name" value="ABC_TRANSPORTER_1"/>
    <property type="match status" value="1"/>
</dbReference>
<dbReference type="SMART" id="SM00382">
    <property type="entry name" value="AAA"/>
    <property type="match status" value="1"/>
</dbReference>
<keyword evidence="7 8" id="KW-0472">Membrane</keyword>
<dbReference type="InterPro" id="IPR017871">
    <property type="entry name" value="ABC_transporter-like_CS"/>
</dbReference>
<name>A0A561E473_9MICO</name>
<dbReference type="RefSeq" id="WP_145229364.1">
    <property type="nucleotide sequence ID" value="NZ_VIVQ01000002.1"/>
</dbReference>
<dbReference type="Pfam" id="PF00005">
    <property type="entry name" value="ABC_tran"/>
    <property type="match status" value="1"/>
</dbReference>
<feature type="transmembrane region" description="Helical" evidence="8">
    <location>
        <begin position="241"/>
        <end position="259"/>
    </location>
</feature>
<keyword evidence="3 8" id="KW-0812">Transmembrane</keyword>
<dbReference type="InterPro" id="IPR008995">
    <property type="entry name" value="Mo/tungstate-bd_C_term_dom"/>
</dbReference>
<sequence length="622" mass="65264">MTLVRAVAGSNRASGTARRSPLAWLGALLVIYLGVPIVAFLLRLAGSHDRGFGESGLWAAARTSAVAATVSMAIVVVLGVPLAHWLARSRTPLTRVVGVLVQLPLALPPVMSGIVLIYLVGPYTWLGSLTGGRLTESTAGVVIAQTFVAAPFLVISARSAFESIDPALDDLAATLGHRPLARFWRVDLRVAARGIRAGALMTWLRALGEYGATVLLAYHPYTLPVFTYVQFSSSGIPTTQAPTALALGAAAILLLMAGFRLPARLRRRPAVVTLPPAHHPAESQPEPVGFTVDARVGEFHLQATHHADSHRIAVLGASGAGKSLLLRSLAGLLGPGVGTVTYGDTDVSAVPVERRRLGYVPQNHGLFPGRTAWQQTTFGIHADPGAASWWLDTLGIAGLVDRRPEQLSGGQRQRVSLAAALAGQPRLVLLDEPFSALDTPVRQELAAELRRLQRESGLSTVLVTHDPQEAALLADELLVLADGRIVQSGSVAEVFGAPATPQVARLLGIANVLPAQVTDGGIDAGGVNITVSGALPAAGEAMWCVRPEDVRFATDGAYPVRVHDIADVGSHLAVDVALGSLRLRANVARASACDIPDVGRDGRVEIDPAAVTVWCQEPAVGH</sequence>
<feature type="domain" description="ABC transmembrane type-1" evidence="10">
    <location>
        <begin position="61"/>
        <end position="257"/>
    </location>
</feature>
<feature type="transmembrane region" description="Helical" evidence="8">
    <location>
        <begin position="99"/>
        <end position="119"/>
    </location>
</feature>